<evidence type="ECO:0000256" key="3">
    <source>
        <dbReference type="ARBA" id="ARBA00022553"/>
    </source>
</evidence>
<evidence type="ECO:0000313" key="8">
    <source>
        <dbReference type="Ensembl" id="ENSPMEP00000023669.1"/>
    </source>
</evidence>
<feature type="domain" description="B30.2/SPRY" evidence="6">
    <location>
        <begin position="144"/>
        <end position="354"/>
    </location>
</feature>
<dbReference type="PROSITE" id="PS50800">
    <property type="entry name" value="SAP"/>
    <property type="match status" value="1"/>
</dbReference>
<keyword evidence="2" id="KW-0488">Methylation</keyword>
<proteinExistence type="predicted"/>
<evidence type="ECO:0000256" key="2">
    <source>
        <dbReference type="ARBA" id="ARBA00022481"/>
    </source>
</evidence>
<feature type="region of interest" description="Disordered" evidence="5">
    <location>
        <begin position="575"/>
        <end position="634"/>
    </location>
</feature>
<dbReference type="Ensembl" id="ENSPMET00000009567.1">
    <property type="protein sequence ID" value="ENSPMEP00000023669.1"/>
    <property type="gene ID" value="ENSPMEG00000005490.1"/>
</dbReference>
<dbReference type="InterPro" id="IPR001870">
    <property type="entry name" value="B30.2/SPRY"/>
</dbReference>
<keyword evidence="4" id="KW-0539">Nucleus</keyword>
<keyword evidence="3" id="KW-0597">Phosphoprotein</keyword>
<dbReference type="InterPro" id="IPR035778">
    <property type="entry name" value="SPRY_hnRNP_U"/>
</dbReference>
<feature type="region of interest" description="Disordered" evidence="5">
    <location>
        <begin position="43"/>
        <end position="66"/>
    </location>
</feature>
<evidence type="ECO:0008006" key="10">
    <source>
        <dbReference type="Google" id="ProtNLM"/>
    </source>
</evidence>
<evidence type="ECO:0000256" key="5">
    <source>
        <dbReference type="SAM" id="MobiDB-lite"/>
    </source>
</evidence>
<protein>
    <recommendedName>
        <fullName evidence="10">SAP domain-containing protein</fullName>
    </recommendedName>
</protein>
<reference evidence="8" key="1">
    <citation type="submission" date="2025-08" db="UniProtKB">
        <authorList>
            <consortium name="Ensembl"/>
        </authorList>
    </citation>
    <scope>IDENTIFICATION</scope>
</reference>
<dbReference type="PANTHER" id="PTHR12381">
    <property type="entry name" value="HETEROGENEOUS NUCLEAR RIBONUCLEOPROTEIN U FAMILY MEMBER"/>
    <property type="match status" value="1"/>
</dbReference>
<dbReference type="CDD" id="cd12884">
    <property type="entry name" value="SPRY_hnRNP"/>
    <property type="match status" value="1"/>
</dbReference>
<dbReference type="Proteomes" id="UP000261480">
    <property type="component" value="Unplaced"/>
</dbReference>
<dbReference type="Pfam" id="PF00622">
    <property type="entry name" value="SPRY"/>
    <property type="match status" value="1"/>
</dbReference>
<dbReference type="InterPro" id="IPR036361">
    <property type="entry name" value="SAP_dom_sf"/>
</dbReference>
<dbReference type="InterPro" id="IPR027417">
    <property type="entry name" value="P-loop_NTPase"/>
</dbReference>
<feature type="compositionally biased region" description="Low complexity" evidence="5">
    <location>
        <begin position="614"/>
        <end position="624"/>
    </location>
</feature>
<comment type="subcellular location">
    <subcellularLocation>
        <location evidence="1">Nucleus</location>
    </subcellularLocation>
</comment>
<name>A0A3B3Y8L7_9TELE</name>
<dbReference type="GO" id="GO:0003723">
    <property type="term" value="F:RNA binding"/>
    <property type="evidence" value="ECO:0007669"/>
    <property type="project" value="TreeGrafter"/>
</dbReference>
<dbReference type="AlphaFoldDB" id="A0A3B3Y8L7"/>
<dbReference type="PROSITE" id="PS50188">
    <property type="entry name" value="B302_SPRY"/>
    <property type="match status" value="1"/>
</dbReference>
<dbReference type="SMART" id="SM00449">
    <property type="entry name" value="SPRY"/>
    <property type="match status" value="1"/>
</dbReference>
<evidence type="ECO:0000259" key="6">
    <source>
        <dbReference type="PROSITE" id="PS50188"/>
    </source>
</evidence>
<feature type="domain" description="SAP" evidence="7">
    <location>
        <begin position="6"/>
        <end position="40"/>
    </location>
</feature>
<sequence length="667" mass="73709">MKLVDIKKLKVAELRSKLTELGLDSRGLKADLVDRLWSASQSVQSPEHVELLEGSSSTPSGPTEPVEVQVRTESSSLPVVDCAAAPCEVDRGREYTDTATQTEPEPGPPAVPPGSECLSGTETVCQAEGRQLGHSDGPLSEEMGRGRAFYEFKEEIRYKSEVSFLFWKAVRNVADTLIVSTDGCHLHFEVSSDGSWGQPRFWDRFPLLWSGCRLTHGVRQGRVGFEVRVERRLLTADQEVKDPYGLRVGWSVGDSSLLLGEDEFSFAYDGRGKKVSDGTQEEYGEPFSEGDIIGCYAAFSADGAVELFFHKNGRFLGAAFSLSASLLRGRALVPHVLCKNCSVRFLLDHITPQWYPGPMGFMPLTALPAGQRVRITSAAGFTSLSLQVVMMVGLPGSGKSFWAQTLMKQHPEKKYRLLGTEDLLACMLVKLDPLQSNGRLQQASQCLTDLIKVAAKTPGNYILDQCNVLFSARRHKLQLFAGFRRRVVVIFPSADEWKTRLSQRRMSDGDIDIVFVFLASVSCSLPEPQPDLMEELQYAELPQEQAQILLTQYKEEAHRLLPPVIKPDKKPRWNKRRRHFLSPPPSNGMQWGARRDTSPTTEGCFCSAASPPATQNTTETTSVTSPDAEAGNHASDFRAELTVVLRKTTSVDSLASAPPFQYNALTS</sequence>
<dbReference type="STRING" id="48701.ENSPMEP00000023669"/>
<dbReference type="GO" id="GO:0005634">
    <property type="term" value="C:nucleus"/>
    <property type="evidence" value="ECO:0007669"/>
    <property type="project" value="UniProtKB-SubCell"/>
</dbReference>
<dbReference type="Pfam" id="PF13671">
    <property type="entry name" value="AAA_33"/>
    <property type="match status" value="1"/>
</dbReference>
<dbReference type="Gene3D" id="1.10.720.30">
    <property type="entry name" value="SAP domain"/>
    <property type="match status" value="1"/>
</dbReference>
<dbReference type="SMART" id="SM00513">
    <property type="entry name" value="SAP"/>
    <property type="match status" value="1"/>
</dbReference>
<accession>A0A3B3Y8L7</accession>
<evidence type="ECO:0000313" key="9">
    <source>
        <dbReference type="Proteomes" id="UP000261480"/>
    </source>
</evidence>
<dbReference type="PANTHER" id="PTHR12381:SF66">
    <property type="entry name" value="HETEROGENEOUS NUCLEAR RIBONUCLEOPROTEIN U-LIKE PROTEIN 2"/>
    <property type="match status" value="1"/>
</dbReference>
<organism evidence="8 9">
    <name type="scientific">Poecilia mexicana</name>
    <dbReference type="NCBI Taxonomy" id="48701"/>
    <lineage>
        <taxon>Eukaryota</taxon>
        <taxon>Metazoa</taxon>
        <taxon>Chordata</taxon>
        <taxon>Craniata</taxon>
        <taxon>Vertebrata</taxon>
        <taxon>Euteleostomi</taxon>
        <taxon>Actinopterygii</taxon>
        <taxon>Neopterygii</taxon>
        <taxon>Teleostei</taxon>
        <taxon>Neoteleostei</taxon>
        <taxon>Acanthomorphata</taxon>
        <taxon>Ovalentaria</taxon>
        <taxon>Atherinomorphae</taxon>
        <taxon>Cyprinodontiformes</taxon>
        <taxon>Poeciliidae</taxon>
        <taxon>Poeciliinae</taxon>
        <taxon>Poecilia</taxon>
    </lineage>
</organism>
<keyword evidence="9" id="KW-1185">Reference proteome</keyword>
<dbReference type="Pfam" id="PF02037">
    <property type="entry name" value="SAP"/>
    <property type="match status" value="1"/>
</dbReference>
<dbReference type="InterPro" id="IPR003877">
    <property type="entry name" value="SPRY_dom"/>
</dbReference>
<dbReference type="SUPFAM" id="SSF68906">
    <property type="entry name" value="SAP domain"/>
    <property type="match status" value="1"/>
</dbReference>
<feature type="compositionally biased region" description="Low complexity" evidence="5">
    <location>
        <begin position="52"/>
        <end position="65"/>
    </location>
</feature>
<dbReference type="SUPFAM" id="SSF52540">
    <property type="entry name" value="P-loop containing nucleoside triphosphate hydrolases"/>
    <property type="match status" value="1"/>
</dbReference>
<feature type="region of interest" description="Disordered" evidence="5">
    <location>
        <begin position="91"/>
        <end position="116"/>
    </location>
</feature>
<reference evidence="8" key="2">
    <citation type="submission" date="2025-09" db="UniProtKB">
        <authorList>
            <consortium name="Ensembl"/>
        </authorList>
    </citation>
    <scope>IDENTIFICATION</scope>
</reference>
<dbReference type="InterPro" id="IPR003034">
    <property type="entry name" value="SAP_dom"/>
</dbReference>
<dbReference type="GO" id="GO:0000380">
    <property type="term" value="P:alternative mRNA splicing, via spliceosome"/>
    <property type="evidence" value="ECO:0007669"/>
    <property type="project" value="TreeGrafter"/>
</dbReference>
<dbReference type="InterPro" id="IPR013320">
    <property type="entry name" value="ConA-like_dom_sf"/>
</dbReference>
<evidence type="ECO:0000256" key="1">
    <source>
        <dbReference type="ARBA" id="ARBA00004123"/>
    </source>
</evidence>
<dbReference type="Gene3D" id="2.60.120.920">
    <property type="match status" value="1"/>
</dbReference>
<dbReference type="InterPro" id="IPR043136">
    <property type="entry name" value="B30.2/SPRY_sf"/>
</dbReference>
<evidence type="ECO:0000256" key="4">
    <source>
        <dbReference type="ARBA" id="ARBA00023242"/>
    </source>
</evidence>
<evidence type="ECO:0000259" key="7">
    <source>
        <dbReference type="PROSITE" id="PS50800"/>
    </source>
</evidence>
<dbReference type="Gene3D" id="3.40.50.300">
    <property type="entry name" value="P-loop containing nucleotide triphosphate hydrolases"/>
    <property type="match status" value="1"/>
</dbReference>
<dbReference type="SUPFAM" id="SSF49899">
    <property type="entry name" value="Concanavalin A-like lectins/glucanases"/>
    <property type="match status" value="1"/>
</dbReference>